<sequence>MKKPPLTNTVTRAALARRISDKRKPHVRYSGVDPDIGTEEFVSRLNHCNPQLQLNGNTCRVRTLVRERSGTSAIIVEVDLEAFVRVLRQPRIFVGWASVRASEHLHVPTCTFCAQYGHGRSSCPVRNDAARAVRTRMRCGTEGPLDGGLCCSHGGPRFDVCPVYISRHVVAIYFEAETYTFVFVSVYAPPHSPLEPILGELAGVVTTAQ</sequence>
<comment type="caution">
    <text evidence="1">The sequence shown here is derived from an EMBL/GenBank/DDBJ whole genome shotgun (WGS) entry which is preliminary data.</text>
</comment>
<dbReference type="Proteomes" id="UP000821837">
    <property type="component" value="Chromosome 11"/>
</dbReference>
<organism evidence="1 2">
    <name type="scientific">Rhipicephalus sanguineus</name>
    <name type="common">Brown dog tick</name>
    <name type="synonym">Ixodes sanguineus</name>
    <dbReference type="NCBI Taxonomy" id="34632"/>
    <lineage>
        <taxon>Eukaryota</taxon>
        <taxon>Metazoa</taxon>
        <taxon>Ecdysozoa</taxon>
        <taxon>Arthropoda</taxon>
        <taxon>Chelicerata</taxon>
        <taxon>Arachnida</taxon>
        <taxon>Acari</taxon>
        <taxon>Parasitiformes</taxon>
        <taxon>Ixodida</taxon>
        <taxon>Ixodoidea</taxon>
        <taxon>Ixodidae</taxon>
        <taxon>Rhipicephalinae</taxon>
        <taxon>Rhipicephalus</taxon>
        <taxon>Rhipicephalus</taxon>
    </lineage>
</organism>
<dbReference type="EMBL" id="JABSTV010001247">
    <property type="protein sequence ID" value="KAH7972907.1"/>
    <property type="molecule type" value="Genomic_DNA"/>
</dbReference>
<evidence type="ECO:0000313" key="1">
    <source>
        <dbReference type="EMBL" id="KAH7972907.1"/>
    </source>
</evidence>
<reference evidence="1" key="1">
    <citation type="journal article" date="2020" name="Cell">
        <title>Large-Scale Comparative Analyses of Tick Genomes Elucidate Their Genetic Diversity and Vector Capacities.</title>
        <authorList>
            <consortium name="Tick Genome and Microbiome Consortium (TIGMIC)"/>
            <person name="Jia N."/>
            <person name="Wang J."/>
            <person name="Shi W."/>
            <person name="Du L."/>
            <person name="Sun Y."/>
            <person name="Zhan W."/>
            <person name="Jiang J.F."/>
            <person name="Wang Q."/>
            <person name="Zhang B."/>
            <person name="Ji P."/>
            <person name="Bell-Sakyi L."/>
            <person name="Cui X.M."/>
            <person name="Yuan T.T."/>
            <person name="Jiang B.G."/>
            <person name="Yang W.F."/>
            <person name="Lam T.T."/>
            <person name="Chang Q.C."/>
            <person name="Ding S.J."/>
            <person name="Wang X.J."/>
            <person name="Zhu J.G."/>
            <person name="Ruan X.D."/>
            <person name="Zhao L."/>
            <person name="Wei J.T."/>
            <person name="Ye R.Z."/>
            <person name="Que T.C."/>
            <person name="Du C.H."/>
            <person name="Zhou Y.H."/>
            <person name="Cheng J.X."/>
            <person name="Dai P.F."/>
            <person name="Guo W.B."/>
            <person name="Han X.H."/>
            <person name="Huang E.J."/>
            <person name="Li L.F."/>
            <person name="Wei W."/>
            <person name="Gao Y.C."/>
            <person name="Liu J.Z."/>
            <person name="Shao H.Z."/>
            <person name="Wang X."/>
            <person name="Wang C.C."/>
            <person name="Yang T.C."/>
            <person name="Huo Q.B."/>
            <person name="Li W."/>
            <person name="Chen H.Y."/>
            <person name="Chen S.E."/>
            <person name="Zhou L.G."/>
            <person name="Ni X.B."/>
            <person name="Tian J.H."/>
            <person name="Sheng Y."/>
            <person name="Liu T."/>
            <person name="Pan Y.S."/>
            <person name="Xia L.Y."/>
            <person name="Li J."/>
            <person name="Zhao F."/>
            <person name="Cao W.C."/>
        </authorList>
    </citation>
    <scope>NUCLEOTIDE SEQUENCE</scope>
    <source>
        <strain evidence="1">Rsan-2018</strain>
    </source>
</reference>
<reference evidence="1" key="2">
    <citation type="submission" date="2021-09" db="EMBL/GenBank/DDBJ databases">
        <authorList>
            <person name="Jia N."/>
            <person name="Wang J."/>
            <person name="Shi W."/>
            <person name="Du L."/>
            <person name="Sun Y."/>
            <person name="Zhan W."/>
            <person name="Jiang J."/>
            <person name="Wang Q."/>
            <person name="Zhang B."/>
            <person name="Ji P."/>
            <person name="Sakyi L.B."/>
            <person name="Cui X."/>
            <person name="Yuan T."/>
            <person name="Jiang B."/>
            <person name="Yang W."/>
            <person name="Lam T.T.-Y."/>
            <person name="Chang Q."/>
            <person name="Ding S."/>
            <person name="Wang X."/>
            <person name="Zhu J."/>
            <person name="Ruan X."/>
            <person name="Zhao L."/>
            <person name="Wei J."/>
            <person name="Que T."/>
            <person name="Du C."/>
            <person name="Cheng J."/>
            <person name="Dai P."/>
            <person name="Han X."/>
            <person name="Huang E."/>
            <person name="Gao Y."/>
            <person name="Liu J."/>
            <person name="Shao H."/>
            <person name="Ye R."/>
            <person name="Li L."/>
            <person name="Wei W."/>
            <person name="Wang X."/>
            <person name="Wang C."/>
            <person name="Huo Q."/>
            <person name="Li W."/>
            <person name="Guo W."/>
            <person name="Chen H."/>
            <person name="Chen S."/>
            <person name="Zhou L."/>
            <person name="Zhou L."/>
            <person name="Ni X."/>
            <person name="Tian J."/>
            <person name="Zhou Y."/>
            <person name="Sheng Y."/>
            <person name="Liu T."/>
            <person name="Pan Y."/>
            <person name="Xia L."/>
            <person name="Li J."/>
            <person name="Zhao F."/>
            <person name="Cao W."/>
        </authorList>
    </citation>
    <scope>NUCLEOTIDE SEQUENCE</scope>
    <source>
        <strain evidence="1">Rsan-2018</strain>
        <tissue evidence="1">Larvae</tissue>
    </source>
</reference>
<keyword evidence="2" id="KW-1185">Reference proteome</keyword>
<proteinExistence type="predicted"/>
<gene>
    <name evidence="1" type="ORF">HPB52_018637</name>
</gene>
<dbReference type="AlphaFoldDB" id="A0A9D4QAN0"/>
<evidence type="ECO:0000313" key="2">
    <source>
        <dbReference type="Proteomes" id="UP000821837"/>
    </source>
</evidence>
<accession>A0A9D4QAN0</accession>
<name>A0A9D4QAN0_RHISA</name>
<protein>
    <submittedName>
        <fullName evidence="1">Uncharacterized protein</fullName>
    </submittedName>
</protein>